<evidence type="ECO:0000313" key="8">
    <source>
        <dbReference type="EMBL" id="EEH56939.1"/>
    </source>
</evidence>
<feature type="non-terminal residue" evidence="8">
    <location>
        <position position="101"/>
    </location>
</feature>
<keyword evidence="2" id="KW-0699">rRNA-binding</keyword>
<evidence type="ECO:0000256" key="2">
    <source>
        <dbReference type="ARBA" id="ARBA00022730"/>
    </source>
</evidence>
<dbReference type="CDD" id="cd00336">
    <property type="entry name" value="Ribosomal_L22"/>
    <property type="match status" value="1"/>
</dbReference>
<evidence type="ECO:0000256" key="5">
    <source>
        <dbReference type="ARBA" id="ARBA00023274"/>
    </source>
</evidence>
<dbReference type="Pfam" id="PF00237">
    <property type="entry name" value="Ribosomal_L22"/>
    <property type="match status" value="1"/>
</dbReference>
<dbReference type="AlphaFoldDB" id="C1MTG0"/>
<dbReference type="EMBL" id="GG663739">
    <property type="protein sequence ID" value="EEH56939.1"/>
    <property type="molecule type" value="Genomic_DNA"/>
</dbReference>
<dbReference type="GO" id="GO:0006412">
    <property type="term" value="P:translation"/>
    <property type="evidence" value="ECO:0007669"/>
    <property type="project" value="InterPro"/>
</dbReference>
<dbReference type="OMA" id="YVSECYA"/>
<evidence type="ECO:0000256" key="1">
    <source>
        <dbReference type="ARBA" id="ARBA00009451"/>
    </source>
</evidence>
<dbReference type="GO" id="GO:0019843">
    <property type="term" value="F:rRNA binding"/>
    <property type="evidence" value="ECO:0007669"/>
    <property type="project" value="UniProtKB-KW"/>
</dbReference>
<dbReference type="OrthoDB" id="416470at2759"/>
<dbReference type="InterPro" id="IPR005727">
    <property type="entry name" value="Ribosomal_uL22_bac/chlpt-type"/>
</dbReference>
<dbReference type="GeneID" id="9684295"/>
<comment type="similarity">
    <text evidence="1 7">Belongs to the universal ribosomal protein uL22 family.</text>
</comment>
<dbReference type="PROSITE" id="PS00464">
    <property type="entry name" value="RIBOSOMAL_L22"/>
    <property type="match status" value="1"/>
</dbReference>
<accession>C1MTG0</accession>
<dbReference type="GO" id="GO:0003735">
    <property type="term" value="F:structural constituent of ribosome"/>
    <property type="evidence" value="ECO:0007669"/>
    <property type="project" value="InterPro"/>
</dbReference>
<gene>
    <name evidence="8" type="ORF">MICPUCDRAFT_11644</name>
</gene>
<dbReference type="InterPro" id="IPR018260">
    <property type="entry name" value="Ribosomal_uL22_CS"/>
</dbReference>
<evidence type="ECO:0000256" key="3">
    <source>
        <dbReference type="ARBA" id="ARBA00022884"/>
    </source>
</evidence>
<evidence type="ECO:0000256" key="6">
    <source>
        <dbReference type="ARBA" id="ARBA00035285"/>
    </source>
</evidence>
<dbReference type="InterPro" id="IPR001063">
    <property type="entry name" value="Ribosomal_uL22"/>
</dbReference>
<dbReference type="RefSeq" id="XP_003058484.1">
    <property type="nucleotide sequence ID" value="XM_003058438.1"/>
</dbReference>
<dbReference type="KEGG" id="mpp:MICPUCDRAFT_11644"/>
<protein>
    <recommendedName>
        <fullName evidence="6">Large ribosomal subunit protein uL22c</fullName>
    </recommendedName>
</protein>
<dbReference type="GO" id="GO:0005762">
    <property type="term" value="C:mitochondrial large ribosomal subunit"/>
    <property type="evidence" value="ECO:0007669"/>
    <property type="project" value="TreeGrafter"/>
</dbReference>
<dbReference type="eggNOG" id="KOG1711">
    <property type="taxonomic scope" value="Eukaryota"/>
</dbReference>
<keyword evidence="5 7" id="KW-0687">Ribonucleoprotein</keyword>
<keyword evidence="4 7" id="KW-0689">Ribosomal protein</keyword>
<dbReference type="PANTHER" id="PTHR13501:SF8">
    <property type="entry name" value="LARGE RIBOSOMAL SUBUNIT PROTEIN UL22M"/>
    <property type="match status" value="1"/>
</dbReference>
<evidence type="ECO:0000256" key="7">
    <source>
        <dbReference type="RuleBase" id="RU004005"/>
    </source>
</evidence>
<dbReference type="PANTHER" id="PTHR13501">
    <property type="entry name" value="CHLOROPLAST 50S RIBOSOMAL PROTEIN L22-RELATED"/>
    <property type="match status" value="1"/>
</dbReference>
<evidence type="ECO:0000256" key="4">
    <source>
        <dbReference type="ARBA" id="ARBA00022980"/>
    </source>
</evidence>
<reference evidence="8 9" key="1">
    <citation type="journal article" date="2009" name="Science">
        <title>Green evolution and dynamic adaptations revealed by genomes of the marine picoeukaryotes Micromonas.</title>
        <authorList>
            <person name="Worden A.Z."/>
            <person name="Lee J.H."/>
            <person name="Mock T."/>
            <person name="Rouze P."/>
            <person name="Simmons M.P."/>
            <person name="Aerts A.L."/>
            <person name="Allen A.E."/>
            <person name="Cuvelier M.L."/>
            <person name="Derelle E."/>
            <person name="Everett M.V."/>
            <person name="Foulon E."/>
            <person name="Grimwood J."/>
            <person name="Gundlach H."/>
            <person name="Henrissat B."/>
            <person name="Napoli C."/>
            <person name="McDonald S.M."/>
            <person name="Parker M.S."/>
            <person name="Rombauts S."/>
            <person name="Salamov A."/>
            <person name="Von Dassow P."/>
            <person name="Badger J.H."/>
            <person name="Coutinho P.M."/>
            <person name="Demir E."/>
            <person name="Dubchak I."/>
            <person name="Gentemann C."/>
            <person name="Eikrem W."/>
            <person name="Gready J.E."/>
            <person name="John U."/>
            <person name="Lanier W."/>
            <person name="Lindquist E.A."/>
            <person name="Lucas S."/>
            <person name="Mayer K.F."/>
            <person name="Moreau H."/>
            <person name="Not F."/>
            <person name="Otillar R."/>
            <person name="Panaud O."/>
            <person name="Pangilinan J."/>
            <person name="Paulsen I."/>
            <person name="Piegu B."/>
            <person name="Poliakov A."/>
            <person name="Robbens S."/>
            <person name="Schmutz J."/>
            <person name="Toulza E."/>
            <person name="Wyss T."/>
            <person name="Zelensky A."/>
            <person name="Zhou K."/>
            <person name="Armbrust E.V."/>
            <person name="Bhattacharya D."/>
            <person name="Goodenough U.W."/>
            <person name="Van de Peer Y."/>
            <person name="Grigoriev I.V."/>
        </authorList>
    </citation>
    <scope>NUCLEOTIDE SEQUENCE [LARGE SCALE GENOMIC DNA]</scope>
    <source>
        <strain evidence="8 9">CCMP1545</strain>
    </source>
</reference>
<keyword evidence="3" id="KW-0694">RNA-binding</keyword>
<name>C1MTG0_MICPC</name>
<feature type="non-terminal residue" evidence="8">
    <location>
        <position position="1"/>
    </location>
</feature>
<keyword evidence="9" id="KW-1185">Reference proteome</keyword>
<dbReference type="InterPro" id="IPR047867">
    <property type="entry name" value="Ribosomal_uL22_bac/org-type"/>
</dbReference>
<dbReference type="Proteomes" id="UP000001876">
    <property type="component" value="Unassembled WGS sequence"/>
</dbReference>
<proteinExistence type="inferred from homology"/>
<evidence type="ECO:0000313" key="9">
    <source>
        <dbReference type="Proteomes" id="UP000001876"/>
    </source>
</evidence>
<dbReference type="InterPro" id="IPR036394">
    <property type="entry name" value="Ribosomal_uL22_sf"/>
</dbReference>
<dbReference type="NCBIfam" id="TIGR01044">
    <property type="entry name" value="rplV_bact"/>
    <property type="match status" value="1"/>
</dbReference>
<organism evidence="9">
    <name type="scientific">Micromonas pusilla (strain CCMP1545)</name>
    <name type="common">Picoplanktonic green alga</name>
    <dbReference type="NCBI Taxonomy" id="564608"/>
    <lineage>
        <taxon>Eukaryota</taxon>
        <taxon>Viridiplantae</taxon>
        <taxon>Chlorophyta</taxon>
        <taxon>Mamiellophyceae</taxon>
        <taxon>Mamiellales</taxon>
        <taxon>Mamiellaceae</taxon>
        <taxon>Micromonas</taxon>
    </lineage>
</organism>
<dbReference type="SUPFAM" id="SSF54843">
    <property type="entry name" value="Ribosomal protein L22"/>
    <property type="match status" value="1"/>
</dbReference>
<dbReference type="Gene3D" id="3.90.470.10">
    <property type="entry name" value="Ribosomal protein L22/L17"/>
    <property type="match status" value="1"/>
</dbReference>
<sequence>EKGSPKKFNDVCRLIRGLTVADAIHQCALSPKRYAKVVMKVVASAAANAENNHDLDKDKLVIVQAFVGKGTYIKRSLPHGRGRSGVMTRPRTHIRIEVEER</sequence>